<feature type="chain" id="PRO_5045081111" description="Glycoside hydrolase family 79 protein" evidence="1">
    <location>
        <begin position="24"/>
        <end position="395"/>
    </location>
</feature>
<evidence type="ECO:0000313" key="2">
    <source>
        <dbReference type="EMBL" id="KAH7001776.1"/>
    </source>
</evidence>
<dbReference type="Proteomes" id="UP000774617">
    <property type="component" value="Unassembled WGS sequence"/>
</dbReference>
<dbReference type="EMBL" id="JAGTJR010000145">
    <property type="protein sequence ID" value="KAH7001776.1"/>
    <property type="molecule type" value="Genomic_DNA"/>
</dbReference>
<evidence type="ECO:0000313" key="3">
    <source>
        <dbReference type="Proteomes" id="UP000774617"/>
    </source>
</evidence>
<gene>
    <name evidence="2" type="ORF">B0J12DRAFT_733930</name>
</gene>
<name>A0ABQ8FPD0_9PEZI</name>
<dbReference type="PANTHER" id="PTHR36183:SF2">
    <property type="entry name" value="BETA-GLUCURONIDASE C-TERMINAL DOMAIN-CONTAINING PROTEIN"/>
    <property type="match status" value="1"/>
</dbReference>
<proteinExistence type="predicted"/>
<evidence type="ECO:0000256" key="1">
    <source>
        <dbReference type="SAM" id="SignalP"/>
    </source>
</evidence>
<dbReference type="PANTHER" id="PTHR36183">
    <property type="entry name" value="BETA-GLUCURONIDASE"/>
    <property type="match status" value="1"/>
</dbReference>
<protein>
    <recommendedName>
        <fullName evidence="4">Glycoside hydrolase family 79 protein</fullName>
    </recommendedName>
</protein>
<comment type="caution">
    <text evidence="2">The sequence shown here is derived from an EMBL/GenBank/DDBJ whole genome shotgun (WGS) entry which is preliminary data.</text>
</comment>
<dbReference type="InterPro" id="IPR017853">
    <property type="entry name" value="GH"/>
</dbReference>
<accession>A0ABQ8FPD0</accession>
<dbReference type="InterPro" id="IPR052974">
    <property type="entry name" value="GH79_Enzymes"/>
</dbReference>
<keyword evidence="3" id="KW-1185">Reference proteome</keyword>
<evidence type="ECO:0008006" key="4">
    <source>
        <dbReference type="Google" id="ProtNLM"/>
    </source>
</evidence>
<organism evidence="2 3">
    <name type="scientific">Macrophomina phaseolina</name>
    <dbReference type="NCBI Taxonomy" id="35725"/>
    <lineage>
        <taxon>Eukaryota</taxon>
        <taxon>Fungi</taxon>
        <taxon>Dikarya</taxon>
        <taxon>Ascomycota</taxon>
        <taxon>Pezizomycotina</taxon>
        <taxon>Dothideomycetes</taxon>
        <taxon>Dothideomycetes incertae sedis</taxon>
        <taxon>Botryosphaeriales</taxon>
        <taxon>Botryosphaeriaceae</taxon>
        <taxon>Macrophomina</taxon>
    </lineage>
</organism>
<reference evidence="2 3" key="1">
    <citation type="journal article" date="2021" name="Nat. Commun.">
        <title>Genetic determinants of endophytism in the Arabidopsis root mycobiome.</title>
        <authorList>
            <person name="Mesny F."/>
            <person name="Miyauchi S."/>
            <person name="Thiergart T."/>
            <person name="Pickel B."/>
            <person name="Atanasova L."/>
            <person name="Karlsson M."/>
            <person name="Huettel B."/>
            <person name="Barry K.W."/>
            <person name="Haridas S."/>
            <person name="Chen C."/>
            <person name="Bauer D."/>
            <person name="Andreopoulos W."/>
            <person name="Pangilinan J."/>
            <person name="LaButti K."/>
            <person name="Riley R."/>
            <person name="Lipzen A."/>
            <person name="Clum A."/>
            <person name="Drula E."/>
            <person name="Henrissat B."/>
            <person name="Kohler A."/>
            <person name="Grigoriev I.V."/>
            <person name="Martin F.M."/>
            <person name="Hacquard S."/>
        </authorList>
    </citation>
    <scope>NUCLEOTIDE SEQUENCE [LARGE SCALE GENOMIC DNA]</scope>
    <source>
        <strain evidence="2 3">MPI-SDFR-AT-0080</strain>
    </source>
</reference>
<sequence length="395" mass="42845">MPLITGRLACALLFLASSTSGNGESTIKLDVPAIAPVKNQIIDSRIFSYSIELSCLVYYAGNLTHPNTLSNNLIRNLYLVTGSYPIVRVGGSTQNHATWVQNQTEAIVLNFLDLSADQPDNVTLGPAFLELYAFEIGNEFDGFPVNRSRETWSLEAYVEQWLDFAGTISGNVSIPKPFFQAGVFATLTANPDIPQIGNTPWTAETAIDHGIAGTGQARTFTEHTYMGVSSSSSLLPPVPLPSLDQNLLNHTFLAHHMEYFVEQSRYSVAHGLPYVIGETNSLASQGLQGVSNVFGAALWSIDYALYTAAATNVSRLHFHNGTPYRYSVWQPDTATGATNATNATNATTPAHARPLYYGNMFVANALGNPRGHMPQNGSASTWKVAFLVEEARFTA</sequence>
<keyword evidence="1" id="KW-0732">Signal</keyword>
<dbReference type="Gene3D" id="3.20.20.80">
    <property type="entry name" value="Glycosidases"/>
    <property type="match status" value="2"/>
</dbReference>
<feature type="signal peptide" evidence="1">
    <location>
        <begin position="1"/>
        <end position="23"/>
    </location>
</feature>
<dbReference type="SUPFAM" id="SSF51445">
    <property type="entry name" value="(Trans)glycosidases"/>
    <property type="match status" value="1"/>
</dbReference>